<evidence type="ECO:0000313" key="10">
    <source>
        <dbReference type="EMBL" id="EYD74778.1"/>
    </source>
</evidence>
<comment type="subcellular location">
    <subcellularLocation>
        <location evidence="1 7">Cell membrane</location>
        <topology evidence="1 7">Multi-pass membrane protein</topology>
    </subcellularLocation>
</comment>
<dbReference type="Pfam" id="PF00528">
    <property type="entry name" value="BPD_transp_1"/>
    <property type="match status" value="1"/>
</dbReference>
<dbReference type="CDD" id="cd06261">
    <property type="entry name" value="TM_PBP2"/>
    <property type="match status" value="1"/>
</dbReference>
<feature type="transmembrane region" description="Helical" evidence="7">
    <location>
        <begin position="327"/>
        <end position="345"/>
    </location>
</feature>
<feature type="region of interest" description="Disordered" evidence="8">
    <location>
        <begin position="168"/>
        <end position="259"/>
    </location>
</feature>
<dbReference type="PATRIC" id="fig|442562.3.peg.3586"/>
<dbReference type="EMBL" id="AOSK01000106">
    <property type="protein sequence ID" value="EYD74778.1"/>
    <property type="molecule type" value="Genomic_DNA"/>
</dbReference>
<keyword evidence="2 7" id="KW-0813">Transport</keyword>
<feature type="transmembrane region" description="Helical" evidence="7">
    <location>
        <begin position="123"/>
        <end position="144"/>
    </location>
</feature>
<dbReference type="PANTHER" id="PTHR32243:SF18">
    <property type="entry name" value="INNER MEMBRANE ABC TRANSPORTER PERMEASE PROTEIN YCJP"/>
    <property type="match status" value="1"/>
</dbReference>
<dbReference type="PROSITE" id="PS50928">
    <property type="entry name" value="ABC_TM1"/>
    <property type="match status" value="1"/>
</dbReference>
<feature type="domain" description="ABC transmembrane type-1" evidence="9">
    <location>
        <begin position="384"/>
        <end position="575"/>
    </location>
</feature>
<feature type="transmembrane region" description="Helical" evidence="7">
    <location>
        <begin position="90"/>
        <end position="111"/>
    </location>
</feature>
<dbReference type="PANTHER" id="PTHR32243">
    <property type="entry name" value="MALTOSE TRANSPORT SYSTEM PERMEASE-RELATED"/>
    <property type="match status" value="1"/>
</dbReference>
<dbReference type="GO" id="GO:0005886">
    <property type="term" value="C:plasma membrane"/>
    <property type="evidence" value="ECO:0007669"/>
    <property type="project" value="UniProtKB-SubCell"/>
</dbReference>
<reference evidence="10 11" key="1">
    <citation type="submission" date="2013-02" db="EMBL/GenBank/DDBJ databases">
        <authorList>
            <person name="Fiebig A."/>
            <person name="Goeker M."/>
            <person name="Klenk H.-P.P."/>
        </authorList>
    </citation>
    <scope>NUCLEOTIDE SEQUENCE [LARGE SCALE GENOMIC DNA]</scope>
    <source>
        <strain evidence="10 11">DSM 19309</strain>
    </source>
</reference>
<proteinExistence type="inferred from homology"/>
<dbReference type="Gene3D" id="1.10.3720.10">
    <property type="entry name" value="MetI-like"/>
    <property type="match status" value="2"/>
</dbReference>
<dbReference type="InterPro" id="IPR000515">
    <property type="entry name" value="MetI-like"/>
</dbReference>
<name>A0A017HKT0_9RHOB</name>
<dbReference type="InterPro" id="IPR035906">
    <property type="entry name" value="MetI-like_sf"/>
</dbReference>
<feature type="compositionally biased region" description="Basic residues" evidence="8">
    <location>
        <begin position="196"/>
        <end position="213"/>
    </location>
</feature>
<dbReference type="InterPro" id="IPR050901">
    <property type="entry name" value="BP-dep_ABC_trans_perm"/>
</dbReference>
<dbReference type="HOGENOM" id="CLU_462219_0_0_5"/>
<keyword evidence="3" id="KW-1003">Cell membrane</keyword>
<keyword evidence="11" id="KW-1185">Reference proteome</keyword>
<dbReference type="SUPFAM" id="SSF161098">
    <property type="entry name" value="MetI-like"/>
    <property type="match status" value="2"/>
</dbReference>
<feature type="transmembrane region" description="Helical" evidence="7">
    <location>
        <begin position="452"/>
        <end position="471"/>
    </location>
</feature>
<evidence type="ECO:0000256" key="4">
    <source>
        <dbReference type="ARBA" id="ARBA00022692"/>
    </source>
</evidence>
<organism evidence="10 11">
    <name type="scientific">Rubellimicrobium mesophilum DSM 19309</name>
    <dbReference type="NCBI Taxonomy" id="442562"/>
    <lineage>
        <taxon>Bacteria</taxon>
        <taxon>Pseudomonadati</taxon>
        <taxon>Pseudomonadota</taxon>
        <taxon>Alphaproteobacteria</taxon>
        <taxon>Rhodobacterales</taxon>
        <taxon>Roseobacteraceae</taxon>
        <taxon>Rubellimicrobium</taxon>
    </lineage>
</organism>
<evidence type="ECO:0000259" key="9">
    <source>
        <dbReference type="PROSITE" id="PS50928"/>
    </source>
</evidence>
<sequence>MSAALTEAPGGTRGRLSRAYLGMVVEPWLYLLPSLLLIGGVMLLPLAIGLLYAFQEFNLLRPGAAKWVGLSNFQDLWADRQFWRALRNTLVWTGASVALQFAGGLGLALLLNTRFHGKKLVQALVFLPWAVPTFLTALTFSWLLNPVIGPIPYWLSGLGDHRRALQHPRQPRHGALGPDPRQRVVRRPLLRDHAARRPLRHPVRALRGRRDRRRVGPPEVHQDHAALPRAHDRHHGDAADHLDRELRGPDLRHDRRRPRQLHADPVLLHLHHGLQAARLRPRLGHRRGPPWSPHGLCRDPARGAVAAGAPLMAALGRPHPALVAGKYLALAAYVAFALFPLYWLVKIAVTPDRLVYSEGTRYWPSAATWDNFREVLGSDFLRFFGNSVIVSLSTAAITAVIAAGGGYAFSRFDFRGKRLVSALLLLTQMFPLLIIIAPIYRIVAALGLLNTLPSLIVTYTAFNIPFALFLMQSFFDGIPKDLEEAAMIDGCRRMQALRKVILPLTLPGLGATLGFVFTAAWSEILFALMLIRKEEHMTFPVGLLNFVSKFSVDWGQMMAAGVLALVPSCLFFAFIQRYLVQGLTSGAVKG</sequence>
<dbReference type="Proteomes" id="UP000019666">
    <property type="component" value="Unassembled WGS sequence"/>
</dbReference>
<feature type="compositionally biased region" description="Basic and acidic residues" evidence="8">
    <location>
        <begin position="214"/>
        <end position="253"/>
    </location>
</feature>
<keyword evidence="4 7" id="KW-0812">Transmembrane</keyword>
<feature type="transmembrane region" description="Helical" evidence="7">
    <location>
        <begin position="28"/>
        <end position="54"/>
    </location>
</feature>
<evidence type="ECO:0000256" key="8">
    <source>
        <dbReference type="SAM" id="MobiDB-lite"/>
    </source>
</evidence>
<comment type="similarity">
    <text evidence="7">Belongs to the binding-protein-dependent transport system permease family.</text>
</comment>
<evidence type="ECO:0000256" key="7">
    <source>
        <dbReference type="RuleBase" id="RU363032"/>
    </source>
</evidence>
<accession>A0A017HKT0</accession>
<feature type="transmembrane region" description="Helical" evidence="7">
    <location>
        <begin position="554"/>
        <end position="575"/>
    </location>
</feature>
<dbReference type="AlphaFoldDB" id="A0A017HKT0"/>
<keyword evidence="5 7" id="KW-1133">Transmembrane helix</keyword>
<feature type="transmembrane region" description="Helical" evidence="7">
    <location>
        <begin position="419"/>
        <end position="440"/>
    </location>
</feature>
<evidence type="ECO:0000313" key="11">
    <source>
        <dbReference type="Proteomes" id="UP000019666"/>
    </source>
</evidence>
<dbReference type="GO" id="GO:0055085">
    <property type="term" value="P:transmembrane transport"/>
    <property type="evidence" value="ECO:0007669"/>
    <property type="project" value="InterPro"/>
</dbReference>
<protein>
    <submittedName>
        <fullName evidence="10">Maltose/maltodextrin ABC transporter, permease protein MalG</fullName>
    </submittedName>
</protein>
<evidence type="ECO:0000256" key="5">
    <source>
        <dbReference type="ARBA" id="ARBA00022989"/>
    </source>
</evidence>
<gene>
    <name evidence="10" type="ORF">Rumeso_03641</name>
</gene>
<evidence type="ECO:0000256" key="6">
    <source>
        <dbReference type="ARBA" id="ARBA00023136"/>
    </source>
</evidence>
<dbReference type="STRING" id="442562.Rumeso_03641"/>
<feature type="transmembrane region" description="Helical" evidence="7">
    <location>
        <begin position="500"/>
        <end position="531"/>
    </location>
</feature>
<keyword evidence="6 7" id="KW-0472">Membrane</keyword>
<feature type="transmembrane region" description="Helical" evidence="7">
    <location>
        <begin position="383"/>
        <end position="407"/>
    </location>
</feature>
<evidence type="ECO:0000256" key="3">
    <source>
        <dbReference type="ARBA" id="ARBA00022475"/>
    </source>
</evidence>
<comment type="caution">
    <text evidence="10">The sequence shown here is derived from an EMBL/GenBank/DDBJ whole genome shotgun (WGS) entry which is preliminary data.</text>
</comment>
<evidence type="ECO:0000256" key="2">
    <source>
        <dbReference type="ARBA" id="ARBA00022448"/>
    </source>
</evidence>
<evidence type="ECO:0000256" key="1">
    <source>
        <dbReference type="ARBA" id="ARBA00004651"/>
    </source>
</evidence>